<dbReference type="STRING" id="1225476.A1D18_06320"/>
<name>A0A1J8NK80_9COXI</name>
<evidence type="ECO:0000313" key="3">
    <source>
        <dbReference type="Proteomes" id="UP000183924"/>
    </source>
</evidence>
<evidence type="ECO:0000259" key="1">
    <source>
        <dbReference type="Pfam" id="PF01636"/>
    </source>
</evidence>
<dbReference type="InterPro" id="IPR011009">
    <property type="entry name" value="Kinase-like_dom_sf"/>
</dbReference>
<proteinExistence type="predicted"/>
<accession>A0A1J8NK80</accession>
<dbReference type="SUPFAM" id="SSF56112">
    <property type="entry name" value="Protein kinase-like (PK-like)"/>
    <property type="match status" value="1"/>
</dbReference>
<keyword evidence="3" id="KW-1185">Reference proteome</keyword>
<dbReference type="EMBL" id="LUKY01000033">
    <property type="protein sequence ID" value="OIZ94446.1"/>
    <property type="molecule type" value="Genomic_DNA"/>
</dbReference>
<gene>
    <name evidence="2" type="ORF">A1D18_06320</name>
</gene>
<dbReference type="AlphaFoldDB" id="A0A1J8NK80"/>
<dbReference type="Gene3D" id="3.40.50.300">
    <property type="entry name" value="P-loop containing nucleotide triphosphate hydrolases"/>
    <property type="match status" value="1"/>
</dbReference>
<dbReference type="Pfam" id="PF01636">
    <property type="entry name" value="APH"/>
    <property type="match status" value="1"/>
</dbReference>
<feature type="domain" description="Aminoglycoside phosphotransferase" evidence="1">
    <location>
        <begin position="130"/>
        <end position="284"/>
    </location>
</feature>
<dbReference type="Proteomes" id="UP000183924">
    <property type="component" value="Unassembled WGS sequence"/>
</dbReference>
<dbReference type="Pfam" id="PF13671">
    <property type="entry name" value="AAA_33"/>
    <property type="match status" value="1"/>
</dbReference>
<dbReference type="Gene3D" id="3.90.1200.10">
    <property type="match status" value="1"/>
</dbReference>
<dbReference type="InterPro" id="IPR052732">
    <property type="entry name" value="Cell-binding_unc_protein"/>
</dbReference>
<dbReference type="OrthoDB" id="9810277at2"/>
<organism evidence="2 3">
    <name type="scientific">Candidatus Rickettsiella isopodorum</name>
    <dbReference type="NCBI Taxonomy" id="1225476"/>
    <lineage>
        <taxon>Bacteria</taxon>
        <taxon>Pseudomonadati</taxon>
        <taxon>Pseudomonadota</taxon>
        <taxon>Gammaproteobacteria</taxon>
        <taxon>Legionellales</taxon>
        <taxon>Coxiellaceae</taxon>
        <taxon>Rickettsiella</taxon>
    </lineage>
</organism>
<dbReference type="RefSeq" id="WP_071662936.1">
    <property type="nucleotide sequence ID" value="NZ_LUKY01000033.1"/>
</dbReference>
<dbReference type="PANTHER" id="PTHR43883:SF1">
    <property type="entry name" value="GLUCONOKINASE"/>
    <property type="match status" value="1"/>
</dbReference>
<protein>
    <recommendedName>
        <fullName evidence="1">Aminoglycoside phosphotransferase domain-containing protein</fullName>
    </recommendedName>
</protein>
<evidence type="ECO:0000313" key="2">
    <source>
        <dbReference type="EMBL" id="OIZ94446.1"/>
    </source>
</evidence>
<reference evidence="2 3" key="1">
    <citation type="submission" date="2016-03" db="EMBL/GenBank/DDBJ databases">
        <title>Comparative genomics of Rickettsiella.</title>
        <authorList>
            <person name="Chandler C."/>
            <person name="Wang Y."/>
        </authorList>
    </citation>
    <scope>NUCLEOTIDE SEQUENCE [LARGE SCALE GENOMIC DNA]</scope>
    <source>
        <strain evidence="2 3">RCFS May 2013</strain>
    </source>
</reference>
<dbReference type="InterPro" id="IPR002575">
    <property type="entry name" value="Aminoglycoside_PTrfase"/>
</dbReference>
<dbReference type="PANTHER" id="PTHR43883">
    <property type="entry name" value="SLR0207 PROTEIN"/>
    <property type="match status" value="1"/>
</dbReference>
<dbReference type="SUPFAM" id="SSF52540">
    <property type="entry name" value="P-loop containing nucleoside triphosphate hydrolases"/>
    <property type="match status" value="1"/>
</dbReference>
<dbReference type="InterPro" id="IPR027417">
    <property type="entry name" value="P-loop_NTPase"/>
</dbReference>
<comment type="caution">
    <text evidence="2">The sequence shown here is derived from an EMBL/GenBank/DDBJ whole genome shotgun (WGS) entry which is preliminary data.</text>
</comment>
<sequence>MPNSFLIKNLLSNRAFNHPVLQLGLIETHVSWVILTGKYAYKIKKPVDFGFLDFSTLKKRKYFCEEELRLGQLFAPEIYLAVVPITGNIEHPQINGDTGPILEYAIKMCEFSQDNLLSALLKQGKLSAPLIDQLGQLIAEFHKKTPAAPKNSRFGLPEEVHAPTQQNFEQIIPLLSNPTDIAQVKKLALWANKQFTKHQKLFEKRKEKGFIRDCHGDLHLANIIFYHGKLVLFDRLEFNEDLRWTDVIADLAFLVMDLAGKKQPKLANQLINTYLQFTGDYEGLNLLAYYLSYRAVVRAKIALFRLNQKDLNDKEKIDIRNDYYNFINLAEFYTHPKKPCLIIMHGLAGSGKSTTAKNIAIECSAIQISSDIIRKQLFNIPLYENSHSSPFGGIYTPQSTEKTYNKLKSLAKIVIKARLTVLIDATFLLHSQRVLFYNLAKLLKVPFYILHCQTNDLEINQRITKRNMQNNPISEANSSILKLQKEREEPLSISEQKYTLVVDEKLSTLKIALANICPHTN</sequence>